<dbReference type="PANTHER" id="PTHR46539:SF23">
    <property type="entry name" value="RING-TYPE DOMAIN-CONTAINING PROTEIN"/>
    <property type="match status" value="1"/>
</dbReference>
<feature type="region of interest" description="Disordered" evidence="9">
    <location>
        <begin position="281"/>
        <end position="349"/>
    </location>
</feature>
<evidence type="ECO:0000256" key="1">
    <source>
        <dbReference type="ARBA" id="ARBA00004370"/>
    </source>
</evidence>
<protein>
    <recommendedName>
        <fullName evidence="11">RING-type domain-containing protein</fullName>
    </recommendedName>
</protein>
<dbReference type="EMBL" id="JAACXV010000309">
    <property type="protein sequence ID" value="KAF7280308.1"/>
    <property type="molecule type" value="Genomic_DNA"/>
</dbReference>
<feature type="compositionally biased region" description="Polar residues" evidence="9">
    <location>
        <begin position="333"/>
        <end position="349"/>
    </location>
</feature>
<dbReference type="Pfam" id="PF13639">
    <property type="entry name" value="zf-RING_2"/>
    <property type="match status" value="1"/>
</dbReference>
<dbReference type="SUPFAM" id="SSF57850">
    <property type="entry name" value="RING/U-box"/>
    <property type="match status" value="1"/>
</dbReference>
<evidence type="ECO:0000256" key="9">
    <source>
        <dbReference type="SAM" id="MobiDB-lite"/>
    </source>
</evidence>
<evidence type="ECO:0000256" key="10">
    <source>
        <dbReference type="SAM" id="Phobius"/>
    </source>
</evidence>
<dbReference type="Gene3D" id="3.30.40.10">
    <property type="entry name" value="Zinc/RING finger domain, C3HC4 (zinc finger)"/>
    <property type="match status" value="1"/>
</dbReference>
<feature type="transmembrane region" description="Helical" evidence="10">
    <location>
        <begin position="105"/>
        <end position="128"/>
    </location>
</feature>
<keyword evidence="4 8" id="KW-0863">Zinc-finger</keyword>
<evidence type="ECO:0000256" key="8">
    <source>
        <dbReference type="PROSITE-ProRule" id="PRU00175"/>
    </source>
</evidence>
<dbReference type="OrthoDB" id="5357315at2759"/>
<feature type="domain" description="RING-type" evidence="11">
    <location>
        <begin position="174"/>
        <end position="215"/>
    </location>
</feature>
<dbReference type="Proteomes" id="UP000625711">
    <property type="component" value="Unassembled WGS sequence"/>
</dbReference>
<dbReference type="PANTHER" id="PTHR46539">
    <property type="entry name" value="E3 UBIQUITIN-PROTEIN LIGASE ATL42"/>
    <property type="match status" value="1"/>
</dbReference>
<dbReference type="GO" id="GO:0016020">
    <property type="term" value="C:membrane"/>
    <property type="evidence" value="ECO:0007669"/>
    <property type="project" value="UniProtKB-SubCell"/>
</dbReference>
<keyword evidence="13" id="KW-1185">Reference proteome</keyword>
<dbReference type="SMART" id="SM00184">
    <property type="entry name" value="RING"/>
    <property type="match status" value="1"/>
</dbReference>
<evidence type="ECO:0000259" key="11">
    <source>
        <dbReference type="PROSITE" id="PS50089"/>
    </source>
</evidence>
<dbReference type="Gene3D" id="1.10.10.1450">
    <property type="match status" value="1"/>
</dbReference>
<reference evidence="12" key="1">
    <citation type="submission" date="2020-08" db="EMBL/GenBank/DDBJ databases">
        <title>Genome sequencing and assembly of the red palm weevil Rhynchophorus ferrugineus.</title>
        <authorList>
            <person name="Dias G.B."/>
            <person name="Bergman C.M."/>
            <person name="Manee M."/>
        </authorList>
    </citation>
    <scope>NUCLEOTIDE SEQUENCE</scope>
    <source>
        <strain evidence="12">AA-2017</strain>
        <tissue evidence="12">Whole larva</tissue>
    </source>
</reference>
<organism evidence="12 13">
    <name type="scientific">Rhynchophorus ferrugineus</name>
    <name type="common">Red palm weevil</name>
    <name type="synonym">Curculio ferrugineus</name>
    <dbReference type="NCBI Taxonomy" id="354439"/>
    <lineage>
        <taxon>Eukaryota</taxon>
        <taxon>Metazoa</taxon>
        <taxon>Ecdysozoa</taxon>
        <taxon>Arthropoda</taxon>
        <taxon>Hexapoda</taxon>
        <taxon>Insecta</taxon>
        <taxon>Pterygota</taxon>
        <taxon>Neoptera</taxon>
        <taxon>Endopterygota</taxon>
        <taxon>Coleoptera</taxon>
        <taxon>Polyphaga</taxon>
        <taxon>Cucujiformia</taxon>
        <taxon>Curculionidae</taxon>
        <taxon>Dryophthorinae</taxon>
        <taxon>Rhynchophorus</taxon>
    </lineage>
</organism>
<keyword evidence="3" id="KW-0479">Metal-binding</keyword>
<dbReference type="PROSITE" id="PS50089">
    <property type="entry name" value="ZF_RING_2"/>
    <property type="match status" value="1"/>
</dbReference>
<feature type="compositionally biased region" description="Polar residues" evidence="9">
    <location>
        <begin position="290"/>
        <end position="301"/>
    </location>
</feature>
<dbReference type="AlphaFoldDB" id="A0A834IKU6"/>
<keyword evidence="6 10" id="KW-1133">Transmembrane helix</keyword>
<evidence type="ECO:0000256" key="7">
    <source>
        <dbReference type="ARBA" id="ARBA00023136"/>
    </source>
</evidence>
<accession>A0A834IKU6</accession>
<sequence length="349" mass="39305">MDKEEFLVLIKYCFLKRKNTVEAKTWLDAEFPGTAPGKSTIKDWYAKFKRGEMSTEDGNISAVFIFKWKGEELVKLSENDSNVYVQITIASHTSSKTASINRTSVLFVSITFIVLMIISLTWLVFYYVQKFRYIRTKDKLSRKLGNAAKRALSKIPTKNLKTEDKEVQGDGECCAVCIEPYKINDLLRILPCGHEFHKTCIDPWLLEHRTCPMCKMDILKYYGFVFTGSQESILQIDSLEDHIIENSNASQPLSPRRGGISPLPEIRAIVITNQQRQCVFDGLPDDDSSRASTPNEMTPSLMTKPDHPSASTQTSDLRSQKAELCVTCGAPRNHQQPSTSSVAGKTADN</sequence>
<evidence type="ECO:0000313" key="13">
    <source>
        <dbReference type="Proteomes" id="UP000625711"/>
    </source>
</evidence>
<evidence type="ECO:0000313" key="12">
    <source>
        <dbReference type="EMBL" id="KAF7280308.1"/>
    </source>
</evidence>
<evidence type="ECO:0000256" key="6">
    <source>
        <dbReference type="ARBA" id="ARBA00022989"/>
    </source>
</evidence>
<evidence type="ECO:0000256" key="5">
    <source>
        <dbReference type="ARBA" id="ARBA00022833"/>
    </source>
</evidence>
<dbReference type="InterPro" id="IPR001841">
    <property type="entry name" value="Znf_RING"/>
</dbReference>
<dbReference type="InterPro" id="IPR013083">
    <property type="entry name" value="Znf_RING/FYVE/PHD"/>
</dbReference>
<dbReference type="FunFam" id="3.30.40.10:FF:000009">
    <property type="entry name" value="E3 ubiquitin-protein ligase RNF130"/>
    <property type="match status" value="1"/>
</dbReference>
<dbReference type="GO" id="GO:0008270">
    <property type="term" value="F:zinc ion binding"/>
    <property type="evidence" value="ECO:0007669"/>
    <property type="project" value="UniProtKB-KW"/>
</dbReference>
<keyword evidence="7 10" id="KW-0472">Membrane</keyword>
<comment type="caution">
    <text evidence="12">The sequence shown here is derived from an EMBL/GenBank/DDBJ whole genome shotgun (WGS) entry which is preliminary data.</text>
</comment>
<gene>
    <name evidence="12" type="ORF">GWI33_006220</name>
</gene>
<evidence type="ECO:0000256" key="3">
    <source>
        <dbReference type="ARBA" id="ARBA00022723"/>
    </source>
</evidence>
<keyword evidence="5" id="KW-0862">Zinc</keyword>
<name>A0A834IKU6_RHYFE</name>
<proteinExistence type="predicted"/>
<evidence type="ECO:0000256" key="2">
    <source>
        <dbReference type="ARBA" id="ARBA00022692"/>
    </source>
</evidence>
<comment type="subcellular location">
    <subcellularLocation>
        <location evidence="1">Membrane</location>
    </subcellularLocation>
</comment>
<evidence type="ECO:0000256" key="4">
    <source>
        <dbReference type="ARBA" id="ARBA00022771"/>
    </source>
</evidence>
<keyword evidence="2 10" id="KW-0812">Transmembrane</keyword>
<dbReference type="CDD" id="cd16668">
    <property type="entry name" value="RING-H2_RNF130-like"/>
    <property type="match status" value="1"/>
</dbReference>